<evidence type="ECO:0000313" key="3">
    <source>
        <dbReference type="EMBL" id="KAK5701472.1"/>
    </source>
</evidence>
<dbReference type="EMBL" id="JAVRQU010000006">
    <property type="protein sequence ID" value="KAK5701472.1"/>
    <property type="molecule type" value="Genomic_DNA"/>
</dbReference>
<proteinExistence type="predicted"/>
<evidence type="ECO:0000256" key="2">
    <source>
        <dbReference type="SAM" id="SignalP"/>
    </source>
</evidence>
<feature type="chain" id="PRO_5042905594" evidence="2">
    <location>
        <begin position="20"/>
        <end position="194"/>
    </location>
</feature>
<name>A0AAN8A369_9PEZI</name>
<reference evidence="3" key="1">
    <citation type="submission" date="2023-08" db="EMBL/GenBank/DDBJ databases">
        <title>Black Yeasts Isolated from many extreme environments.</title>
        <authorList>
            <person name="Coleine C."/>
            <person name="Stajich J.E."/>
            <person name="Selbmann L."/>
        </authorList>
    </citation>
    <scope>NUCLEOTIDE SEQUENCE</scope>
    <source>
        <strain evidence="3">CCFEE 5810</strain>
    </source>
</reference>
<dbReference type="Proteomes" id="UP001310594">
    <property type="component" value="Unassembled WGS sequence"/>
</dbReference>
<feature type="region of interest" description="Disordered" evidence="1">
    <location>
        <begin position="171"/>
        <end position="194"/>
    </location>
</feature>
<evidence type="ECO:0000256" key="1">
    <source>
        <dbReference type="SAM" id="MobiDB-lite"/>
    </source>
</evidence>
<comment type="caution">
    <text evidence="3">The sequence shown here is derived from an EMBL/GenBank/DDBJ whole genome shotgun (WGS) entry which is preliminary data.</text>
</comment>
<feature type="signal peptide" evidence="2">
    <location>
        <begin position="1"/>
        <end position="19"/>
    </location>
</feature>
<sequence>MYAFVAFVAILGTLSLASAAVLPRDVVQTVTSTSIVVVAPEPTPDSTIGQAIASTTTVFVAAEPSSISNDKPTPVVVEPERPTETCHTNFKVVLDDFTIKGAGWDPEKLHRPGHPGGGLRHELGGCGVITHWSFKEQEPSVKNGPWEFIAHGQTGIFQALCIEHAMKSAGAPNVDSGYSDPASKGQRTGCKQPV</sequence>
<accession>A0AAN8A369</accession>
<keyword evidence="2" id="KW-0732">Signal</keyword>
<dbReference type="AlphaFoldDB" id="A0AAN8A369"/>
<organism evidence="3 4">
    <name type="scientific">Elasticomyces elasticus</name>
    <dbReference type="NCBI Taxonomy" id="574655"/>
    <lineage>
        <taxon>Eukaryota</taxon>
        <taxon>Fungi</taxon>
        <taxon>Dikarya</taxon>
        <taxon>Ascomycota</taxon>
        <taxon>Pezizomycotina</taxon>
        <taxon>Dothideomycetes</taxon>
        <taxon>Dothideomycetidae</taxon>
        <taxon>Mycosphaerellales</taxon>
        <taxon>Teratosphaeriaceae</taxon>
        <taxon>Elasticomyces</taxon>
    </lineage>
</organism>
<gene>
    <name evidence="3" type="ORF">LTR97_004286</name>
</gene>
<protein>
    <submittedName>
        <fullName evidence="3">Uncharacterized protein</fullName>
    </submittedName>
</protein>
<evidence type="ECO:0000313" key="4">
    <source>
        <dbReference type="Proteomes" id="UP001310594"/>
    </source>
</evidence>